<evidence type="ECO:0000313" key="3">
    <source>
        <dbReference type="Proteomes" id="UP000216024"/>
    </source>
</evidence>
<dbReference type="OrthoDB" id="1779742at2"/>
<comment type="caution">
    <text evidence="2">The sequence shown here is derived from an EMBL/GenBank/DDBJ whole genome shotgun (WGS) entry which is preliminary data.</text>
</comment>
<dbReference type="Proteomes" id="UP000216024">
    <property type="component" value="Unassembled WGS sequence"/>
</dbReference>
<feature type="region of interest" description="Disordered" evidence="1">
    <location>
        <begin position="271"/>
        <end position="292"/>
    </location>
</feature>
<dbReference type="AlphaFoldDB" id="A0A267MP54"/>
<dbReference type="RefSeq" id="WP_095130616.1">
    <property type="nucleotide sequence ID" value="NZ_NIBG01000001.1"/>
</dbReference>
<proteinExistence type="predicted"/>
<name>A0A267MP54_9FIRM</name>
<evidence type="ECO:0000313" key="2">
    <source>
        <dbReference type="EMBL" id="PAB61316.1"/>
    </source>
</evidence>
<reference evidence="2 3" key="1">
    <citation type="submission" date="2017-06" db="EMBL/GenBank/DDBJ databases">
        <title>Draft genome sequence of anaerobic fermentative bacterium Anaeromicrobium sediminis DY2726D isolated from West Pacific Ocean sediments.</title>
        <authorList>
            <person name="Zeng X."/>
        </authorList>
    </citation>
    <scope>NUCLEOTIDE SEQUENCE [LARGE SCALE GENOMIC DNA]</scope>
    <source>
        <strain evidence="2 3">DY2726D</strain>
    </source>
</reference>
<accession>A0A267MP54</accession>
<evidence type="ECO:0000256" key="1">
    <source>
        <dbReference type="SAM" id="MobiDB-lite"/>
    </source>
</evidence>
<dbReference type="EMBL" id="NIBG01000001">
    <property type="protein sequence ID" value="PAB61316.1"/>
    <property type="molecule type" value="Genomic_DNA"/>
</dbReference>
<keyword evidence="3" id="KW-1185">Reference proteome</keyword>
<protein>
    <submittedName>
        <fullName evidence="2">Uncharacterized protein</fullName>
    </submittedName>
</protein>
<gene>
    <name evidence="2" type="ORF">CCE28_02470</name>
</gene>
<organism evidence="2 3">
    <name type="scientific">Anaeromicrobium sediminis</name>
    <dbReference type="NCBI Taxonomy" id="1478221"/>
    <lineage>
        <taxon>Bacteria</taxon>
        <taxon>Bacillati</taxon>
        <taxon>Bacillota</taxon>
        <taxon>Clostridia</taxon>
        <taxon>Peptostreptococcales</taxon>
        <taxon>Thermotaleaceae</taxon>
        <taxon>Anaeromicrobium</taxon>
    </lineage>
</organism>
<sequence length="554" mass="65298">MSARRFTYNNRDYVNDYVAYYDARRKAHENAMKGEAVVEKRKYSSVTRGTKATLSKRVSYVKKCADQWLDIEQDKIDREKDILEEAYDNVKDALDKELDKNEENRRKIVKGYKDSFNKEIDLLKDKKREKLDLLNDEKNEAIDALREEEREELDSLDRRMDKVRDYYDEKIEYIEESAAKEIKILNDQIKALRGEQTQENNDLFFSSKKKELKELQKQYNKYSKASTKEAQEKAKELQKEILDIQKEIADKEKEIEIGKLQDKIDSIEEKANKEKESLEDEKKSKLDKLEDERKEVKRQYDKELKDLKAKYKKEIKETEIHYESLIKEKELLRNKLVKLSNEVFDNQKKSLEKRLSNLEEYYKKEKEKLDQQEYVIREHHKQMEAAAEQFGKNYKNIMTKSQDQVINMLQGKQNTYYKSGKTLMQEFIQGIESKKRDLERTMGQMMSIVSDYSELHSPAKKGPLSKLDKFLQPFSKTLLKGLDTKSIKDTLNNVLSLDSSSISGMAHSIKGTQPLVLNMNVGGTWVVDTPQRKQEVVGELTNEVKEMLRRKGVK</sequence>